<dbReference type="PANTHER" id="PTHR43077">
    <property type="entry name" value="TRANSPORT PERMEASE YVFS-RELATED"/>
    <property type="match status" value="1"/>
</dbReference>
<keyword evidence="2 5" id="KW-0812">Transmembrane</keyword>
<evidence type="ECO:0000256" key="3">
    <source>
        <dbReference type="ARBA" id="ARBA00022989"/>
    </source>
</evidence>
<keyword evidence="4 5" id="KW-0472">Membrane</keyword>
<feature type="transmembrane region" description="Helical" evidence="5">
    <location>
        <begin position="533"/>
        <end position="553"/>
    </location>
</feature>
<comment type="caution">
    <text evidence="6">The sequence shown here is derived from an EMBL/GenBank/DDBJ whole genome shotgun (WGS) entry which is preliminary data.</text>
</comment>
<dbReference type="InterPro" id="IPR051328">
    <property type="entry name" value="T7SS_ABC-Transporter"/>
</dbReference>
<feature type="transmembrane region" description="Helical" evidence="5">
    <location>
        <begin position="193"/>
        <end position="212"/>
    </location>
</feature>
<keyword evidence="3 5" id="KW-1133">Transmembrane helix</keyword>
<feature type="transmembrane region" description="Helical" evidence="5">
    <location>
        <begin position="348"/>
        <end position="370"/>
    </location>
</feature>
<proteinExistence type="predicted"/>
<sequence>MNVHALLSHFPFRWNLPAGMGFKNNPVLQRELLVNLRTNRAFILLAVYQILLAAVTLIAWPSDERLNLTENPPSARRLVDLFFLGQYVIASLIAPSFAAGTISGEKERQTYEMLLASPIRPGAIVLGKLIAALTHLALLIVASLPIIVLFLPLGGVSVYEVAAAYLGLFVSVILFGAIGVFCSSYFSRTSNSLVVSYLVILPLVIGGILLWQSLATDGLLRLKVIVFIVPAFAIAAVTLMAAATASRLLYPPDVGSEGKEIIDLEQEAAEAVGLVIQPDQFPDRLFAPPRRDTLMNDGANPVYDKEIHGEIFSQGTLMLRLVIQISILLAIPLMGVLLFWLTPHAPWFAVYVIVFNLLVGPVFLAGTFTSERERQTLDLLLTTTLSPWKIFWGKFVVGFRVAFVLTSFLVWPMLLGIALNPQFYTNWLFIAGLFAIPIAVSVVNAFVAITASLYQNRTVMALMTTYVVLIVLYVIPPGLNTLASTLDFSESTLQWINWIGVTSPFRALFALPMDQHLFDSDGEIFYEGQPSLVVGYFVCSVLIVAISMFLISIKMKRLGGHLE</sequence>
<evidence type="ECO:0000256" key="5">
    <source>
        <dbReference type="SAM" id="Phobius"/>
    </source>
</evidence>
<feature type="transmembrane region" description="Helical" evidence="5">
    <location>
        <begin position="41"/>
        <end position="61"/>
    </location>
</feature>
<accession>M5U8G9</accession>
<feature type="transmembrane region" description="Helical" evidence="5">
    <location>
        <begin position="224"/>
        <end position="250"/>
    </location>
</feature>
<protein>
    <submittedName>
        <fullName evidence="6">Permease component of an ABC-transporter</fullName>
    </submittedName>
</protein>
<feature type="transmembrane region" description="Helical" evidence="5">
    <location>
        <begin position="427"/>
        <end position="447"/>
    </location>
</feature>
<organism evidence="6 7">
    <name type="scientific">Rhodopirellula sallentina SM41</name>
    <dbReference type="NCBI Taxonomy" id="1263870"/>
    <lineage>
        <taxon>Bacteria</taxon>
        <taxon>Pseudomonadati</taxon>
        <taxon>Planctomycetota</taxon>
        <taxon>Planctomycetia</taxon>
        <taxon>Pirellulales</taxon>
        <taxon>Pirellulaceae</taxon>
        <taxon>Rhodopirellula</taxon>
    </lineage>
</organism>
<dbReference type="PATRIC" id="fig|1263870.3.peg.1070"/>
<evidence type="ECO:0000256" key="1">
    <source>
        <dbReference type="ARBA" id="ARBA00004141"/>
    </source>
</evidence>
<evidence type="ECO:0000256" key="4">
    <source>
        <dbReference type="ARBA" id="ARBA00023136"/>
    </source>
</evidence>
<feature type="transmembrane region" description="Helical" evidence="5">
    <location>
        <begin position="81"/>
        <end position="102"/>
    </location>
</feature>
<feature type="transmembrane region" description="Helical" evidence="5">
    <location>
        <begin position="391"/>
        <end position="415"/>
    </location>
</feature>
<feature type="transmembrane region" description="Helical" evidence="5">
    <location>
        <begin position="459"/>
        <end position="479"/>
    </location>
</feature>
<name>M5U8G9_9BACT</name>
<gene>
    <name evidence="6" type="ORF">RSSM_00984</name>
</gene>
<dbReference type="EMBL" id="ANOH01000079">
    <property type="protein sequence ID" value="EMI57579.1"/>
    <property type="molecule type" value="Genomic_DNA"/>
</dbReference>
<evidence type="ECO:0000256" key="2">
    <source>
        <dbReference type="ARBA" id="ARBA00022692"/>
    </source>
</evidence>
<reference evidence="6 7" key="1">
    <citation type="journal article" date="2013" name="Mar. Genomics">
        <title>Expression of sulfatases in Rhodopirellula baltica and the diversity of sulfatases in the genus Rhodopirellula.</title>
        <authorList>
            <person name="Wegner C.E."/>
            <person name="Richter-Heitmann T."/>
            <person name="Klindworth A."/>
            <person name="Klockow C."/>
            <person name="Richter M."/>
            <person name="Achstetter T."/>
            <person name="Glockner F.O."/>
            <person name="Harder J."/>
        </authorList>
    </citation>
    <scope>NUCLEOTIDE SEQUENCE [LARGE SCALE GENOMIC DNA]</scope>
    <source>
        <strain evidence="6 7">SM41</strain>
    </source>
</reference>
<comment type="subcellular location">
    <subcellularLocation>
        <location evidence="1">Membrane</location>
        <topology evidence="1">Multi-pass membrane protein</topology>
    </subcellularLocation>
</comment>
<keyword evidence="7" id="KW-1185">Reference proteome</keyword>
<dbReference type="GO" id="GO:0005886">
    <property type="term" value="C:plasma membrane"/>
    <property type="evidence" value="ECO:0007669"/>
    <property type="project" value="UniProtKB-SubCell"/>
</dbReference>
<dbReference type="Pfam" id="PF12679">
    <property type="entry name" value="ABC2_membrane_2"/>
    <property type="match status" value="1"/>
</dbReference>
<dbReference type="Proteomes" id="UP000011885">
    <property type="component" value="Unassembled WGS sequence"/>
</dbReference>
<evidence type="ECO:0000313" key="7">
    <source>
        <dbReference type="Proteomes" id="UP000011885"/>
    </source>
</evidence>
<feature type="transmembrane region" description="Helical" evidence="5">
    <location>
        <begin position="163"/>
        <end position="186"/>
    </location>
</feature>
<feature type="transmembrane region" description="Helical" evidence="5">
    <location>
        <begin position="123"/>
        <end position="151"/>
    </location>
</feature>
<evidence type="ECO:0000313" key="6">
    <source>
        <dbReference type="EMBL" id="EMI57579.1"/>
    </source>
</evidence>
<dbReference type="GO" id="GO:0140359">
    <property type="term" value="F:ABC-type transporter activity"/>
    <property type="evidence" value="ECO:0007669"/>
    <property type="project" value="InterPro"/>
</dbReference>
<dbReference type="AlphaFoldDB" id="M5U8G9"/>
<dbReference type="PANTHER" id="PTHR43077:SF10">
    <property type="entry name" value="TRANSPORT PERMEASE PROTEIN"/>
    <property type="match status" value="1"/>
</dbReference>
<feature type="transmembrane region" description="Helical" evidence="5">
    <location>
        <begin position="321"/>
        <end position="342"/>
    </location>
</feature>